<comment type="caution">
    <text evidence="1">The sequence shown here is derived from an EMBL/GenBank/DDBJ whole genome shotgun (WGS) entry which is preliminary data.</text>
</comment>
<feature type="non-terminal residue" evidence="1">
    <location>
        <position position="1"/>
    </location>
</feature>
<gene>
    <name evidence="1" type="ORF">S12H4_32739</name>
</gene>
<reference evidence="1" key="1">
    <citation type="journal article" date="2014" name="Front. Microbiol.">
        <title>High frequency of phylogenetically diverse reductive dehalogenase-homologous genes in deep subseafloor sedimentary metagenomes.</title>
        <authorList>
            <person name="Kawai M."/>
            <person name="Futagami T."/>
            <person name="Toyoda A."/>
            <person name="Takaki Y."/>
            <person name="Nishi S."/>
            <person name="Hori S."/>
            <person name="Arai W."/>
            <person name="Tsubouchi T."/>
            <person name="Morono Y."/>
            <person name="Uchiyama I."/>
            <person name="Ito T."/>
            <person name="Fujiyama A."/>
            <person name="Inagaki F."/>
            <person name="Takami H."/>
        </authorList>
    </citation>
    <scope>NUCLEOTIDE SEQUENCE</scope>
    <source>
        <strain evidence="1">Expedition CK06-06</strain>
    </source>
</reference>
<proteinExistence type="predicted"/>
<accession>X1TYW9</accession>
<evidence type="ECO:0000313" key="1">
    <source>
        <dbReference type="EMBL" id="GAI92775.1"/>
    </source>
</evidence>
<dbReference type="AlphaFoldDB" id="X1TYW9"/>
<sequence length="111" mass="12781">CVNIPIPPANLIKPLEFLSKAPAKFTFILNLDKLYNCLTAFDIGEDLRKGVKQYLDRNRNAGEHDHLKDLTWKDIITAIYLKRPSITGKEQLYEIINPQTLYPTLKRLKGN</sequence>
<name>X1TYW9_9ZZZZ</name>
<organism evidence="1">
    <name type="scientific">marine sediment metagenome</name>
    <dbReference type="NCBI Taxonomy" id="412755"/>
    <lineage>
        <taxon>unclassified sequences</taxon>
        <taxon>metagenomes</taxon>
        <taxon>ecological metagenomes</taxon>
    </lineage>
</organism>
<protein>
    <submittedName>
        <fullName evidence="1">Uncharacterized protein</fullName>
    </submittedName>
</protein>
<dbReference type="EMBL" id="BARW01019216">
    <property type="protein sequence ID" value="GAI92775.1"/>
    <property type="molecule type" value="Genomic_DNA"/>
</dbReference>